<dbReference type="GeneID" id="4155888"/>
<reference evidence="2 3" key="1">
    <citation type="journal article" date="2006" name="J. Gen. Virol.">
        <title>Sequence analysis of the Choristoneura occidentalis granulovirus genome.</title>
        <authorList>
            <person name="Escasa S.R."/>
            <person name="Lauzon H.A.M."/>
            <person name="Mathur A.C."/>
            <person name="Krell P.J."/>
            <person name="Arif B.M."/>
        </authorList>
    </citation>
    <scope>NUCLEOTIDE SEQUENCE [LARGE SCALE GENOMIC DNA]</scope>
</reference>
<proteinExistence type="predicted"/>
<feature type="transmembrane region" description="Helical" evidence="1">
    <location>
        <begin position="546"/>
        <end position="567"/>
    </location>
</feature>
<protein>
    <submittedName>
        <fullName evidence="2">EFP</fullName>
    </submittedName>
</protein>
<dbReference type="OrthoDB" id="3109at10239"/>
<name>Q1A4S3_9BBAC</name>
<keyword evidence="3" id="KW-1185">Reference proteome</keyword>
<gene>
    <name evidence="2" type="primary">efp</name>
</gene>
<dbReference type="InterPro" id="IPR022048">
    <property type="entry name" value="Envelope_fusion-like"/>
</dbReference>
<sequence>MKSLWCIIAWLVIKTSKSEYGEYGITPDYSIVPITKAGFHYEFQSTLGFVVNTWSFILNIEYTLLKNRLFELKALSNTLHNKTEKCLNNKDIYQREISYIINRKIANLLETHNSIEYLLVHKKLPKKSKRTKRGFFGGAFNFVGRANKYFFGVMDDNDAALLYELSNHTNNTDYRIKVLTNETLHIAENLKNIKHKIEDQIDCKLDSQLIYLKDNLEEIETTYNKIITGIQTALYSNKLSSLIINPNVLLDEMLKIDSKAYDKETEWVIKPSFEDMHTVMHIVQCNVFINPLDQLMFVIQVPRMDKSKFDMYKPVSLPDCDKNKMCKFLIPQSQYIGFEVKGESKHYVRLDDTSTCTKLDNLTLCYGSMTSKKSDYSPNCDVRLFRGLNHNNNCEVHATQFQNEIFYSLNNANKWLFMVNEKPINAQLNCGSGRYNKQITLQGTGILTLLNYCKLRTSRSKLMSKHVLNYNENACRVVNFNFSQFLIPLNYRPYKIVKSLDFTTLTDVTHNLKKLLTQEETDSVLKLPPADDNSYANWYSNLFGNWWWELKFIVYSVCIIVVIVFVLKIKNMCCKGDRVYLSPSYN</sequence>
<keyword evidence="1" id="KW-1133">Transmembrane helix</keyword>
<dbReference type="Proteomes" id="UP000202317">
    <property type="component" value="Segment"/>
</dbReference>
<evidence type="ECO:0000313" key="3">
    <source>
        <dbReference type="Proteomes" id="UP000202317"/>
    </source>
</evidence>
<keyword evidence="1" id="KW-0472">Membrane</keyword>
<dbReference type="RefSeq" id="YP_654444.1">
    <property type="nucleotide sequence ID" value="NC_008168.1"/>
</dbReference>
<evidence type="ECO:0000256" key="1">
    <source>
        <dbReference type="SAM" id="Phobius"/>
    </source>
</evidence>
<accession>Q1A4S3</accession>
<keyword evidence="1" id="KW-0812">Transmembrane</keyword>
<dbReference type="Pfam" id="PF12259">
    <property type="entry name" value="Baculo_F"/>
    <property type="match status" value="1"/>
</dbReference>
<organism evidence="2 3">
    <name type="scientific">Choristoneura occidentalis granulovirus</name>
    <dbReference type="NCBI Taxonomy" id="364745"/>
    <lineage>
        <taxon>Viruses</taxon>
        <taxon>Viruses incertae sedis</taxon>
        <taxon>Naldaviricetes</taxon>
        <taxon>Lefavirales</taxon>
        <taxon>Baculoviridae</taxon>
        <taxon>Betabaculovirus</taxon>
        <taxon>Betabaculovirus chofumiferanae</taxon>
    </lineage>
</organism>
<dbReference type="KEGG" id="vg:4155888"/>
<evidence type="ECO:0000313" key="2">
    <source>
        <dbReference type="EMBL" id="ABC61157.1"/>
    </source>
</evidence>
<dbReference type="EMBL" id="DQ333351">
    <property type="protein sequence ID" value="ABC61157.1"/>
    <property type="molecule type" value="Genomic_DNA"/>
</dbReference>